<dbReference type="Pfam" id="PF08373">
    <property type="entry name" value="RAP"/>
    <property type="match status" value="1"/>
</dbReference>
<keyword evidence="1" id="KW-1133">Transmembrane helix</keyword>
<accession>A0A1D3RHN4</accession>
<dbReference type="VEuPathDB" id="PlasmoDB:PmUG01_10018500"/>
<evidence type="ECO:0000313" key="3">
    <source>
        <dbReference type="EMBL" id="SCN44667.1"/>
    </source>
</evidence>
<dbReference type="SMART" id="SM00952">
    <property type="entry name" value="RAP"/>
    <property type="match status" value="1"/>
</dbReference>
<gene>
    <name evidence="3" type="primary">PmUG01_10018500</name>
    <name evidence="3" type="ORF">PMUG01_10018500</name>
</gene>
<reference evidence="3 4" key="1">
    <citation type="submission" date="2016-06" db="EMBL/GenBank/DDBJ databases">
        <authorList>
            <consortium name="Pathogen Informatics"/>
        </authorList>
    </citation>
    <scope>NUCLEOTIDE SEQUENCE [LARGE SCALE GENOMIC DNA]</scope>
</reference>
<dbReference type="EMBL" id="LT594631">
    <property type="protein sequence ID" value="SCN44667.1"/>
    <property type="molecule type" value="Genomic_DNA"/>
</dbReference>
<keyword evidence="4" id="KW-1185">Reference proteome</keyword>
<dbReference type="PROSITE" id="PS51286">
    <property type="entry name" value="RAP"/>
    <property type="match status" value="1"/>
</dbReference>
<feature type="domain" description="RAP" evidence="2">
    <location>
        <begin position="591"/>
        <end position="660"/>
    </location>
</feature>
<evidence type="ECO:0000313" key="4">
    <source>
        <dbReference type="Proteomes" id="UP000219813"/>
    </source>
</evidence>
<organism evidence="3 4">
    <name type="scientific">Plasmodium malariae</name>
    <dbReference type="NCBI Taxonomy" id="5858"/>
    <lineage>
        <taxon>Eukaryota</taxon>
        <taxon>Sar</taxon>
        <taxon>Alveolata</taxon>
        <taxon>Apicomplexa</taxon>
        <taxon>Aconoidasida</taxon>
        <taxon>Haemosporida</taxon>
        <taxon>Plasmodiidae</taxon>
        <taxon>Plasmodium</taxon>
        <taxon>Plasmodium (Plasmodium)</taxon>
    </lineage>
</organism>
<dbReference type="RefSeq" id="XP_028861961.1">
    <property type="nucleotide sequence ID" value="XM_029005365.1"/>
</dbReference>
<evidence type="ECO:0000256" key="1">
    <source>
        <dbReference type="SAM" id="Phobius"/>
    </source>
</evidence>
<dbReference type="GeneID" id="39869185"/>
<dbReference type="AlphaFoldDB" id="A0A1D3RHN4"/>
<name>A0A1D3RHN4_PLAMA</name>
<feature type="transmembrane region" description="Helical" evidence="1">
    <location>
        <begin position="416"/>
        <end position="438"/>
    </location>
</feature>
<dbReference type="KEGG" id="pmal:PMUG01_10018500"/>
<dbReference type="OrthoDB" id="377680at2759"/>
<dbReference type="Proteomes" id="UP000219813">
    <property type="component" value="Chromosome 10"/>
</dbReference>
<evidence type="ECO:0000259" key="2">
    <source>
        <dbReference type="PROSITE" id="PS51286"/>
    </source>
</evidence>
<sequence length="666" mass="80570">MFSFKPFPNFTRRIITKTIRRTYSSSTKISVQNEEKKIKNVLLYLEKCILEEKGKNEHLLSFKTKNEQEDKVEQIRRNLLITSYLLKNMQANEQKWLSIFELVSTLCPLDEQTLKKKSIKLKQKNDEKNKEQYASVNHVTEFQNNKAINKISKEYNLLNLYSCYVFSFKTSIDRLLNYLPMYSIHNYILILKHCGNFLNFFFKINNRKNFTKLNYIYIYSYNHNYMNNSIILKNKNEIVVGGKDKLDITYYYEEIYNLKYHEIFVYKIKLISKILNTIKYDLMERDIFCQLAIFFYTKTKNGIIIEKNILDLLYYYVEQLHKNSFIKHVDVQLFFKIINIMYYSKIVSTNVLQHIIGTLKNINLSFCQFCKKEIFQNYLKLLTLVNLNEHNFYIYNFCKYYILNIITRMSKHHSNIYNFFFVSSIIGMFDFSLIALYIKFLRQNKKINLKESLTHKIYYTLLGWDIMLSGFIKNVNKIREEATGFVKINFYTKHIYHTCSNSPSYDLLSLSHEINHLKNIYKSQIYIQKYERKNNRKTKKVSTNYYLNQYSIYQILKKHFNDNVTYEHITDQKILLDIFLKIRKKNYCKNVAVEFNGRTHYNLLVQKEVGNNNVHYTMIENYNTKYKKWLISNLPFSAIYIPYYEWNNFPQAQREKYLMQVLHFEK</sequence>
<keyword evidence="1" id="KW-0812">Transmembrane</keyword>
<protein>
    <submittedName>
        <fullName evidence="3">RAP protein, putative</fullName>
    </submittedName>
</protein>
<dbReference type="InterPro" id="IPR013584">
    <property type="entry name" value="RAP"/>
</dbReference>
<keyword evidence="1" id="KW-0472">Membrane</keyword>
<proteinExistence type="predicted"/>
<dbReference type="OMA" id="MYYSKIV"/>